<evidence type="ECO:0000313" key="2">
    <source>
        <dbReference type="EMBL" id="QHU07754.1"/>
    </source>
</evidence>
<feature type="transmembrane region" description="Helical" evidence="1">
    <location>
        <begin position="7"/>
        <end position="28"/>
    </location>
</feature>
<evidence type="ECO:0000256" key="1">
    <source>
        <dbReference type="SAM" id="Phobius"/>
    </source>
</evidence>
<name>A0A6C0JVL0_9ZZZZ</name>
<accession>A0A6C0JVL0</accession>
<keyword evidence="1" id="KW-0472">Membrane</keyword>
<protein>
    <submittedName>
        <fullName evidence="2">Uncharacterized protein</fullName>
    </submittedName>
</protein>
<sequence>MNPSRKKILIGGGIAIVVIILIVVILYFTGFLKSEQTVATPSSVTSAAATPIANVPVPSTPIISPTAAPITTAQVASSGPIVRTTKLSSADKAALLNVDVAHVASCLNKRLTGSSLAACITANDPNNYCIEQGIFAAPNCGGCGVNVARCLALQPLYQTLIADGVFPKLY</sequence>
<keyword evidence="1" id="KW-0812">Transmembrane</keyword>
<proteinExistence type="predicted"/>
<dbReference type="EMBL" id="MN740686">
    <property type="protein sequence ID" value="QHU07754.1"/>
    <property type="molecule type" value="Genomic_DNA"/>
</dbReference>
<reference evidence="2" key="1">
    <citation type="journal article" date="2020" name="Nature">
        <title>Giant virus diversity and host interactions through global metagenomics.</title>
        <authorList>
            <person name="Schulz F."/>
            <person name="Roux S."/>
            <person name="Paez-Espino D."/>
            <person name="Jungbluth S."/>
            <person name="Walsh D.A."/>
            <person name="Denef V.J."/>
            <person name="McMahon K.D."/>
            <person name="Konstantinidis K.T."/>
            <person name="Eloe-Fadrosh E.A."/>
            <person name="Kyrpides N.C."/>
            <person name="Woyke T."/>
        </authorList>
    </citation>
    <scope>NUCLEOTIDE SEQUENCE</scope>
    <source>
        <strain evidence="2">GVMAG-S-1041349-163</strain>
    </source>
</reference>
<organism evidence="2">
    <name type="scientific">viral metagenome</name>
    <dbReference type="NCBI Taxonomy" id="1070528"/>
    <lineage>
        <taxon>unclassified sequences</taxon>
        <taxon>metagenomes</taxon>
        <taxon>organismal metagenomes</taxon>
    </lineage>
</organism>
<dbReference type="AlphaFoldDB" id="A0A6C0JVL0"/>
<keyword evidence="1" id="KW-1133">Transmembrane helix</keyword>